<dbReference type="GO" id="GO:0000287">
    <property type="term" value="F:magnesium ion binding"/>
    <property type="evidence" value="ECO:0007669"/>
    <property type="project" value="UniProtKB-UniRule"/>
</dbReference>
<evidence type="ECO:0000256" key="2">
    <source>
        <dbReference type="ARBA" id="ARBA00011209"/>
    </source>
</evidence>
<keyword evidence="5 11" id="KW-0547">Nucleotide-binding</keyword>
<dbReference type="InterPro" id="IPR005146">
    <property type="entry name" value="B3/B4_tRNA-bd"/>
</dbReference>
<dbReference type="RefSeq" id="YP_009497372.1">
    <property type="nucleotide sequence ID" value="NC_038006.1"/>
</dbReference>
<keyword evidence="8 11" id="KW-0648">Protein biosynthesis</keyword>
<comment type="subcellular location">
    <subcellularLocation>
        <location evidence="11">Plastid</location>
        <location evidence="11">Chloroplast</location>
    </subcellularLocation>
</comment>
<evidence type="ECO:0000256" key="5">
    <source>
        <dbReference type="ARBA" id="ARBA00022741"/>
    </source>
</evidence>
<evidence type="ECO:0000256" key="9">
    <source>
        <dbReference type="ARBA" id="ARBA00023146"/>
    </source>
</evidence>
<protein>
    <recommendedName>
        <fullName evidence="11">Phenylalanine--tRNA ligase beta subunit, chloroplastic</fullName>
        <ecNumber evidence="11">6.1.1.20</ecNumber>
    </recommendedName>
    <alternativeName>
        <fullName evidence="11">Phenylalanyl-tRNA synthetase beta subunit</fullName>
        <shortName evidence="11">PheRS</shortName>
    </alternativeName>
</protein>
<feature type="binding site" evidence="11">
    <location>
        <position position="376"/>
    </location>
    <ligand>
        <name>Mg(2+)</name>
        <dbReference type="ChEBI" id="CHEBI:18420"/>
        <note>shared with alpha subunit</note>
    </ligand>
</feature>
<sequence>MIFKMHISLRWVDELVDIKNFDLEQLIEKLTLSSFEVEEILELVIDSKKTTILDISATANRSDSMSVKGISKEIAALIDRPYKSAKYLRQKLSWKTRIINSYLEQKKYSEYLTFIAIIIENLTDYNVPKWLKAKLVNSGLIPTDTLVDFQNYILLETGYPFEFYDFEKVNSKLKQSVFNLTLTRVKTNEHFLASNNLNYKLNKNILVLKVNELYLSIAGTISHKDFCYTNQTKALLIEGSIFNSKIIRQQSRIIGLRTDRSTRYEKELNNTYLIETFYRLILLLKISNPNLTCKLHTIAQTKKQHLPNIFLNYKKVNEILGPIRSTSSFQTTFITVRQISNYLKRLNFTYSFDQTLFVWKIKVPSYRSNDIIREIDIIEEIGRLHGFNNFLTKLPKLKNFGTEDFSYQIRKKITSCFLAAGFNELVQYSIVNEQTFEDKHIKHINIVNPLLSGYSSLRISLLPNLIKTVSQNVKQGNFNFEGFEYGHVFSGNMVLDFSEREKIGGIFGAIKTKTDWAKPVNSITWFEGKGKIEQVFDRLNLVIYWKNSINPVYTQILHRYRTAELFLLSGESLGIFGQINPILAKEQNIVRNLYLFEFDFELLKNAIQNLKLPLYKEYTLYPKIVKDLSFIVSQKVLFEDIKKTLSDHGTKFLIQVKLLDEYRGQSIPLGYTSLCIQLIFQSNEKTLVNKDVENRLKDLESILIDQYNIIVRV</sequence>
<dbReference type="Pfam" id="PF17759">
    <property type="entry name" value="tRNA_synthFbeta"/>
    <property type="match status" value="1"/>
</dbReference>
<dbReference type="InterPro" id="IPR005147">
    <property type="entry name" value="tRNA_synthase_B5-dom"/>
</dbReference>
<dbReference type="SUPFAM" id="SSF55681">
    <property type="entry name" value="Class II aaRS and biotin synthetases"/>
    <property type="match status" value="1"/>
</dbReference>
<dbReference type="SMART" id="SM00874">
    <property type="entry name" value="B5"/>
    <property type="match status" value="1"/>
</dbReference>
<evidence type="ECO:0000256" key="10">
    <source>
        <dbReference type="ARBA" id="ARBA00049255"/>
    </source>
</evidence>
<keyword evidence="9 11" id="KW-0030">Aminoacyl-tRNA synthetase</keyword>
<dbReference type="EC" id="6.1.1.20" evidence="11"/>
<dbReference type="Pfam" id="PF03484">
    <property type="entry name" value="B5"/>
    <property type="match status" value="1"/>
</dbReference>
<dbReference type="PANTHER" id="PTHR10947:SF0">
    <property type="entry name" value="PHENYLALANINE--TRNA LIGASE BETA SUBUNIT"/>
    <property type="match status" value="1"/>
</dbReference>
<evidence type="ECO:0000313" key="14">
    <source>
        <dbReference type="EMBL" id="AWT40085.1"/>
    </source>
</evidence>
<dbReference type="AlphaFoldDB" id="A0A2U9NSS4"/>
<dbReference type="NCBIfam" id="TIGR00472">
    <property type="entry name" value="pheT_bact"/>
    <property type="match status" value="1"/>
</dbReference>
<dbReference type="InterPro" id="IPR004532">
    <property type="entry name" value="Phe-tRNA-ligase_IIc_bsu_bact"/>
</dbReference>
<evidence type="ECO:0000256" key="11">
    <source>
        <dbReference type="HAMAP-Rule" id="MF_00283"/>
    </source>
</evidence>
<organism evidence="14">
    <name type="scientific">Biddulphia biddulphiana</name>
    <dbReference type="NCBI Taxonomy" id="1158022"/>
    <lineage>
        <taxon>Eukaryota</taxon>
        <taxon>Sar</taxon>
        <taxon>Stramenopiles</taxon>
        <taxon>Ochrophyta</taxon>
        <taxon>Bacillariophyta</taxon>
        <taxon>Mediophyceae</taxon>
        <taxon>Biddulphiophycidae</taxon>
        <taxon>Biddulphiales</taxon>
        <taxon>Biddulphiaceae</taxon>
        <taxon>Biddulphia</taxon>
    </lineage>
</organism>
<dbReference type="SMART" id="SM00873">
    <property type="entry name" value="B3_4"/>
    <property type="match status" value="1"/>
</dbReference>
<dbReference type="GO" id="GO:0003723">
    <property type="term" value="F:RNA binding"/>
    <property type="evidence" value="ECO:0007669"/>
    <property type="project" value="InterPro"/>
</dbReference>
<dbReference type="Pfam" id="PF03147">
    <property type="entry name" value="FDX-ACB"/>
    <property type="match status" value="1"/>
</dbReference>
<gene>
    <name evidence="14" type="primary">syfB</name>
    <name evidence="11" type="synonym">pheT</name>
</gene>
<dbReference type="GO" id="GO:0005524">
    <property type="term" value="F:ATP binding"/>
    <property type="evidence" value="ECO:0007669"/>
    <property type="project" value="UniProtKB-UniRule"/>
</dbReference>
<feature type="domain" description="FDX-ACB" evidence="12">
    <location>
        <begin position="619"/>
        <end position="712"/>
    </location>
</feature>
<feature type="domain" description="B5" evidence="13">
    <location>
        <begin position="304"/>
        <end position="392"/>
    </location>
</feature>
<keyword evidence="6 11" id="KW-0067">ATP-binding</keyword>
<dbReference type="PANTHER" id="PTHR10947">
    <property type="entry name" value="PHENYLALANYL-TRNA SYNTHETASE BETA CHAIN AND LEUCINE-RICH REPEAT-CONTAINING PROTEIN 47"/>
    <property type="match status" value="1"/>
</dbReference>
<comment type="catalytic activity">
    <reaction evidence="10 11">
        <text>tRNA(Phe) + L-phenylalanine + ATP = L-phenylalanyl-tRNA(Phe) + AMP + diphosphate + H(+)</text>
        <dbReference type="Rhea" id="RHEA:19413"/>
        <dbReference type="Rhea" id="RHEA-COMP:9668"/>
        <dbReference type="Rhea" id="RHEA-COMP:9699"/>
        <dbReference type="ChEBI" id="CHEBI:15378"/>
        <dbReference type="ChEBI" id="CHEBI:30616"/>
        <dbReference type="ChEBI" id="CHEBI:33019"/>
        <dbReference type="ChEBI" id="CHEBI:58095"/>
        <dbReference type="ChEBI" id="CHEBI:78442"/>
        <dbReference type="ChEBI" id="CHEBI:78531"/>
        <dbReference type="ChEBI" id="CHEBI:456215"/>
        <dbReference type="EC" id="6.1.1.20"/>
    </reaction>
</comment>
<comment type="subunit">
    <text evidence="2 11">Tetramer of two alpha and two beta subunits.</text>
</comment>
<feature type="binding site" evidence="11">
    <location>
        <position position="370"/>
    </location>
    <ligand>
        <name>Mg(2+)</name>
        <dbReference type="ChEBI" id="CHEBI:18420"/>
        <note>shared with alpha subunit</note>
    </ligand>
</feature>
<evidence type="ECO:0000256" key="8">
    <source>
        <dbReference type="ARBA" id="ARBA00022917"/>
    </source>
</evidence>
<comment type="similarity">
    <text evidence="1 11">Belongs to the phenylalanyl-tRNA synthetase beta subunit family. Type 1 subfamily.</text>
</comment>
<dbReference type="SUPFAM" id="SSF46955">
    <property type="entry name" value="Putative DNA-binding domain"/>
    <property type="match status" value="2"/>
</dbReference>
<dbReference type="InterPro" id="IPR009061">
    <property type="entry name" value="DNA-bd_dom_put_sf"/>
</dbReference>
<evidence type="ECO:0000259" key="12">
    <source>
        <dbReference type="PROSITE" id="PS51447"/>
    </source>
</evidence>
<name>A0A2U9NSS4_9STRA</name>
<dbReference type="InterPro" id="IPR036690">
    <property type="entry name" value="Fdx_antiC-bd_sf"/>
</dbReference>
<dbReference type="InterPro" id="IPR045060">
    <property type="entry name" value="Phe-tRNA-ligase_IIc_bsu"/>
</dbReference>
<accession>A0A2U9NSS4</accession>
<dbReference type="Gene3D" id="3.30.930.10">
    <property type="entry name" value="Bira Bifunctional Protein, Domain 2"/>
    <property type="match status" value="1"/>
</dbReference>
<dbReference type="Gene3D" id="3.30.56.10">
    <property type="match status" value="2"/>
</dbReference>
<dbReference type="PROSITE" id="PS51483">
    <property type="entry name" value="B5"/>
    <property type="match status" value="1"/>
</dbReference>
<evidence type="ECO:0000256" key="3">
    <source>
        <dbReference type="ARBA" id="ARBA00022598"/>
    </source>
</evidence>
<evidence type="ECO:0000256" key="6">
    <source>
        <dbReference type="ARBA" id="ARBA00022840"/>
    </source>
</evidence>
<keyword evidence="14" id="KW-0934">Plastid</keyword>
<proteinExistence type="inferred from homology"/>
<evidence type="ECO:0000259" key="13">
    <source>
        <dbReference type="PROSITE" id="PS51483"/>
    </source>
</evidence>
<dbReference type="EMBL" id="MG755805">
    <property type="protein sequence ID" value="AWT40085.1"/>
    <property type="molecule type" value="Genomic_DNA"/>
</dbReference>
<reference evidence="14" key="1">
    <citation type="journal article" date="2018" name="Adv. Bot. Res.">
        <title>Evolution of the Plastid Genomes in Diatoms.</title>
        <authorList>
            <person name="Yu M."/>
            <person name="Ashworth M.P."/>
            <person name="Hajrah N.H."/>
            <person name="Khiyami M.A."/>
            <person name="Sabir M.J."/>
            <person name="Alhebshi A.M."/>
            <person name="Al-Malki A.L."/>
            <person name="Sabir J.S.M."/>
            <person name="Theriot E.C."/>
            <person name="Jansen R.K."/>
        </authorList>
    </citation>
    <scope>NUCLEOTIDE SEQUENCE</scope>
</reference>
<evidence type="ECO:0000256" key="1">
    <source>
        <dbReference type="ARBA" id="ARBA00008653"/>
    </source>
</evidence>
<evidence type="ECO:0000256" key="4">
    <source>
        <dbReference type="ARBA" id="ARBA00022723"/>
    </source>
</evidence>
<dbReference type="GO" id="GO:0006432">
    <property type="term" value="P:phenylalanyl-tRNA aminoacylation"/>
    <property type="evidence" value="ECO:0007669"/>
    <property type="project" value="UniProtKB-UniRule"/>
</dbReference>
<keyword evidence="7 11" id="KW-0460">Magnesium</keyword>
<dbReference type="InterPro" id="IPR041616">
    <property type="entry name" value="PheRS_beta_core"/>
</dbReference>
<dbReference type="Gene3D" id="3.30.70.380">
    <property type="entry name" value="Ferrodoxin-fold anticodon-binding domain"/>
    <property type="match status" value="1"/>
</dbReference>
<evidence type="ECO:0000256" key="7">
    <source>
        <dbReference type="ARBA" id="ARBA00022842"/>
    </source>
</evidence>
<keyword evidence="4 11" id="KW-0479">Metal-binding</keyword>
<dbReference type="PROSITE" id="PS51447">
    <property type="entry name" value="FDX_ACB"/>
    <property type="match status" value="1"/>
</dbReference>
<dbReference type="HAMAP" id="MF_00283">
    <property type="entry name" value="Phe_tRNA_synth_beta1"/>
    <property type="match status" value="1"/>
</dbReference>
<dbReference type="SUPFAM" id="SSF54991">
    <property type="entry name" value="Anticodon-binding domain of PheRS"/>
    <property type="match status" value="1"/>
</dbReference>
<comment type="cofactor">
    <cofactor evidence="11">
        <name>Mg(2+)</name>
        <dbReference type="ChEBI" id="CHEBI:18420"/>
    </cofactor>
    <text evidence="11">Binds 2 magnesium ions per tetramer.</text>
</comment>
<dbReference type="SUPFAM" id="SSF56037">
    <property type="entry name" value="PheT/TilS domain"/>
    <property type="match status" value="1"/>
</dbReference>
<dbReference type="Pfam" id="PF03483">
    <property type="entry name" value="B3_4"/>
    <property type="match status" value="1"/>
</dbReference>
<feature type="binding site" evidence="11">
    <location>
        <position position="380"/>
    </location>
    <ligand>
        <name>Mg(2+)</name>
        <dbReference type="ChEBI" id="CHEBI:18420"/>
        <note>shared with alpha subunit</note>
    </ligand>
</feature>
<dbReference type="GO" id="GO:0009328">
    <property type="term" value="C:phenylalanine-tRNA ligase complex"/>
    <property type="evidence" value="ECO:0007669"/>
    <property type="project" value="TreeGrafter"/>
</dbReference>
<feature type="binding site" evidence="11">
    <location>
        <position position="379"/>
    </location>
    <ligand>
        <name>Mg(2+)</name>
        <dbReference type="ChEBI" id="CHEBI:18420"/>
        <note>shared with alpha subunit</note>
    </ligand>
</feature>
<dbReference type="InterPro" id="IPR020825">
    <property type="entry name" value="Phe-tRNA_synthase-like_B3/B4"/>
</dbReference>
<dbReference type="GO" id="GO:0004826">
    <property type="term" value="F:phenylalanine-tRNA ligase activity"/>
    <property type="evidence" value="ECO:0007669"/>
    <property type="project" value="UniProtKB-UniRule"/>
</dbReference>
<dbReference type="Gene3D" id="3.50.40.10">
    <property type="entry name" value="Phenylalanyl-trna Synthetase, Chain B, domain 3"/>
    <property type="match status" value="1"/>
</dbReference>
<geneLocation type="chloroplast" evidence="14"/>
<dbReference type="InterPro" id="IPR045864">
    <property type="entry name" value="aa-tRNA-synth_II/BPL/LPL"/>
</dbReference>
<keyword evidence="14" id="KW-0150">Chloroplast</keyword>
<dbReference type="InterPro" id="IPR005121">
    <property type="entry name" value="Fdx_antiC-bd"/>
</dbReference>
<keyword evidence="3 11" id="KW-0436">Ligase</keyword>
<dbReference type="GO" id="GO:0009507">
    <property type="term" value="C:chloroplast"/>
    <property type="evidence" value="ECO:0007669"/>
    <property type="project" value="UniProtKB-SubCell"/>
</dbReference>
<dbReference type="SMART" id="SM00896">
    <property type="entry name" value="FDX-ACB"/>
    <property type="match status" value="1"/>
</dbReference>
<dbReference type="GeneID" id="36959950"/>